<feature type="transmembrane region" description="Helical" evidence="1">
    <location>
        <begin position="73"/>
        <end position="92"/>
    </location>
</feature>
<feature type="transmembrane region" description="Helical" evidence="1">
    <location>
        <begin position="273"/>
        <end position="292"/>
    </location>
</feature>
<dbReference type="AlphaFoldDB" id="A0A1M5X278"/>
<dbReference type="Pfam" id="PF19040">
    <property type="entry name" value="SGNH"/>
    <property type="match status" value="1"/>
</dbReference>
<keyword evidence="1" id="KW-0812">Transmembrane</keyword>
<evidence type="ECO:0000256" key="1">
    <source>
        <dbReference type="SAM" id="Phobius"/>
    </source>
</evidence>
<gene>
    <name evidence="4" type="ORF">SAMN05443248_6926</name>
</gene>
<dbReference type="GO" id="GO:0016787">
    <property type="term" value="F:hydrolase activity"/>
    <property type="evidence" value="ECO:0007669"/>
    <property type="project" value="UniProtKB-KW"/>
</dbReference>
<protein>
    <submittedName>
        <fullName evidence="4">Peptidoglycan/LPS O-acetylase OafA/YrhL, contains acyltransferase and SGNH-hydrolase domains</fullName>
    </submittedName>
</protein>
<feature type="transmembrane region" description="Helical" evidence="1">
    <location>
        <begin position="218"/>
        <end position="238"/>
    </location>
</feature>
<keyword evidence="1" id="KW-1133">Transmembrane helix</keyword>
<keyword evidence="4" id="KW-0378">Hydrolase</keyword>
<feature type="transmembrane region" description="Helical" evidence="1">
    <location>
        <begin position="143"/>
        <end position="159"/>
    </location>
</feature>
<dbReference type="PANTHER" id="PTHR23028">
    <property type="entry name" value="ACETYLTRANSFERASE"/>
    <property type="match status" value="1"/>
</dbReference>
<feature type="transmembrane region" description="Helical" evidence="1">
    <location>
        <begin position="312"/>
        <end position="333"/>
    </location>
</feature>
<sequence>MMKYRADIDGLRALAVIPVLFYHVGVPGFGGGFVGVDIFFVISGYLICGMIDADIRSGSFSLGNFYKRRVLRILPALFVMFLVTSVLAYLYCLPVELEDYSKSLASAVGSVSNVYFAATAGYFDAPAETKPLLHTWSLAVEEQFYLITPLLMLCAYRVLSKRIRLLFAIATVLSFAAAFAISFRNATFVFYLTPFRAWELTLGALLSIGFIPAPRTEFGKNACGTTGLLLLLGVVVFGSSSAPLLLMTSLAAIGAALVIASSEQGTSAAGRLLSLRPIVFIGLISYSLYLWHWPLIVFQRTDGLFFPDSSSAATKLTLIAASVGIACLSWKFVEMPFRSKVRATSKAVVFGIASTAMASVVALCGFVLIEGGAPFRFPERVVAIGAYLAYDPSAAFRSGHCYLATNRQQLDVETCLKLNGKRPNYLLVGDSHAAHLWFGLSSAMPQVNIMQATASACRPAVQPVSLLDTRACPRLMKFVFDDFLVHNKVDKILLSASWKDEDIPVLSGTLDTLRSRGFDVTVLGPIVEYDAALPRLLVEEMLRNSPSIASDSRTPGIRERDRALRRIVTAKGATYLSVYDAVCRNDRCDEFAEGDIPLQFDAGHLTAKGSVEVGRRLSAFFAGKLARADDVSN</sequence>
<feature type="transmembrane region" description="Helical" evidence="1">
    <location>
        <begin position="345"/>
        <end position="369"/>
    </location>
</feature>
<dbReference type="PANTHER" id="PTHR23028:SF53">
    <property type="entry name" value="ACYL_TRANSF_3 DOMAIN-CONTAINING PROTEIN"/>
    <property type="match status" value="1"/>
</dbReference>
<dbReference type="GO" id="GO:0016020">
    <property type="term" value="C:membrane"/>
    <property type="evidence" value="ECO:0007669"/>
    <property type="project" value="TreeGrafter"/>
</dbReference>
<proteinExistence type="predicted"/>
<dbReference type="GO" id="GO:0016747">
    <property type="term" value="F:acyltransferase activity, transferring groups other than amino-acyl groups"/>
    <property type="evidence" value="ECO:0007669"/>
    <property type="project" value="InterPro"/>
</dbReference>
<dbReference type="Pfam" id="PF01757">
    <property type="entry name" value="Acyl_transf_3"/>
    <property type="match status" value="1"/>
</dbReference>
<evidence type="ECO:0000313" key="5">
    <source>
        <dbReference type="Proteomes" id="UP000189796"/>
    </source>
</evidence>
<dbReference type="Proteomes" id="UP000189796">
    <property type="component" value="Chromosome I"/>
</dbReference>
<feature type="transmembrane region" description="Helical" evidence="1">
    <location>
        <begin position="20"/>
        <end position="53"/>
    </location>
</feature>
<evidence type="ECO:0000313" key="4">
    <source>
        <dbReference type="EMBL" id="SHH93313.1"/>
    </source>
</evidence>
<feature type="domain" description="SGNH" evidence="3">
    <location>
        <begin position="401"/>
        <end position="617"/>
    </location>
</feature>
<name>A0A1M5X278_9BRAD</name>
<feature type="transmembrane region" description="Helical" evidence="1">
    <location>
        <begin position="104"/>
        <end position="123"/>
    </location>
</feature>
<feature type="transmembrane region" description="Helical" evidence="1">
    <location>
        <begin position="244"/>
        <end position="261"/>
    </location>
</feature>
<keyword evidence="1" id="KW-0472">Membrane</keyword>
<keyword evidence="4" id="KW-0808">Transferase</keyword>
<keyword evidence="4" id="KW-0012">Acyltransferase</keyword>
<evidence type="ECO:0000259" key="3">
    <source>
        <dbReference type="Pfam" id="PF19040"/>
    </source>
</evidence>
<dbReference type="InterPro" id="IPR002656">
    <property type="entry name" value="Acyl_transf_3_dom"/>
</dbReference>
<feature type="transmembrane region" description="Helical" evidence="1">
    <location>
        <begin position="189"/>
        <end position="211"/>
    </location>
</feature>
<accession>A0A1M5X278</accession>
<dbReference type="InterPro" id="IPR050879">
    <property type="entry name" value="Acyltransferase_3"/>
</dbReference>
<reference evidence="4 5" key="1">
    <citation type="submission" date="2016-11" db="EMBL/GenBank/DDBJ databases">
        <authorList>
            <person name="Jaros S."/>
            <person name="Januszkiewicz K."/>
            <person name="Wedrychowicz H."/>
        </authorList>
    </citation>
    <scope>NUCLEOTIDE SEQUENCE [LARGE SCALE GENOMIC DNA]</scope>
    <source>
        <strain evidence="4 5">GAS138</strain>
    </source>
</reference>
<dbReference type="OrthoDB" id="9796461at2"/>
<dbReference type="RefSeq" id="WP_079605225.1">
    <property type="nucleotide sequence ID" value="NZ_LT670817.1"/>
</dbReference>
<dbReference type="EMBL" id="LT670817">
    <property type="protein sequence ID" value="SHH93313.1"/>
    <property type="molecule type" value="Genomic_DNA"/>
</dbReference>
<feature type="domain" description="Acyltransferase 3" evidence="2">
    <location>
        <begin position="6"/>
        <end position="323"/>
    </location>
</feature>
<dbReference type="InterPro" id="IPR043968">
    <property type="entry name" value="SGNH"/>
</dbReference>
<dbReference type="GO" id="GO:0009103">
    <property type="term" value="P:lipopolysaccharide biosynthetic process"/>
    <property type="evidence" value="ECO:0007669"/>
    <property type="project" value="TreeGrafter"/>
</dbReference>
<evidence type="ECO:0000259" key="2">
    <source>
        <dbReference type="Pfam" id="PF01757"/>
    </source>
</evidence>
<organism evidence="4 5">
    <name type="scientific">Bradyrhizobium erythrophlei</name>
    <dbReference type="NCBI Taxonomy" id="1437360"/>
    <lineage>
        <taxon>Bacteria</taxon>
        <taxon>Pseudomonadati</taxon>
        <taxon>Pseudomonadota</taxon>
        <taxon>Alphaproteobacteria</taxon>
        <taxon>Hyphomicrobiales</taxon>
        <taxon>Nitrobacteraceae</taxon>
        <taxon>Bradyrhizobium</taxon>
    </lineage>
</organism>
<feature type="transmembrane region" description="Helical" evidence="1">
    <location>
        <begin position="166"/>
        <end position="183"/>
    </location>
</feature>